<evidence type="ECO:0000313" key="2">
    <source>
        <dbReference type="EMBL" id="OQN98649.1"/>
    </source>
</evidence>
<sequence>MRDPAYIAAWSASLAQHVRAAEAQPTTEASRSTLTTTRRSTKSTPSPGVEVMRSSAPALAALRTLPQSSLLLLLTPVLPTDIDDVKPGLSRSKTAIDPFEPLGRELATHHPRIRHVPFLPNAGLSTVHRGFLQEADAVILVISTSDDTSSLLQQQTIAGEMASLAHGSAILVLFGDAVGIKDARVLDAYANVIRAGQLDKRTFETIARTLFETRK</sequence>
<feature type="region of interest" description="Disordered" evidence="1">
    <location>
        <begin position="21"/>
        <end position="51"/>
    </location>
</feature>
<protein>
    <submittedName>
        <fullName evidence="2">Uncharacterized protein</fullName>
    </submittedName>
</protein>
<gene>
    <name evidence="2" type="ORF">B0A48_15315</name>
</gene>
<accession>A0A1V8SHU3</accession>
<dbReference type="AlphaFoldDB" id="A0A1V8SHU3"/>
<organism evidence="2 3">
    <name type="scientific">Cryoendolithus antarcticus</name>
    <dbReference type="NCBI Taxonomy" id="1507870"/>
    <lineage>
        <taxon>Eukaryota</taxon>
        <taxon>Fungi</taxon>
        <taxon>Dikarya</taxon>
        <taxon>Ascomycota</taxon>
        <taxon>Pezizomycotina</taxon>
        <taxon>Dothideomycetes</taxon>
        <taxon>Dothideomycetidae</taxon>
        <taxon>Cladosporiales</taxon>
        <taxon>Cladosporiaceae</taxon>
        <taxon>Cryoendolithus</taxon>
    </lineage>
</organism>
<feature type="compositionally biased region" description="Low complexity" evidence="1">
    <location>
        <begin position="25"/>
        <end position="47"/>
    </location>
</feature>
<name>A0A1V8SHU3_9PEZI</name>
<dbReference type="OrthoDB" id="47059at2759"/>
<reference evidence="3" key="1">
    <citation type="submission" date="2017-03" db="EMBL/GenBank/DDBJ databases">
        <title>Genomes of endolithic fungi from Antarctica.</title>
        <authorList>
            <person name="Coleine C."/>
            <person name="Masonjones S."/>
            <person name="Stajich J.E."/>
        </authorList>
    </citation>
    <scope>NUCLEOTIDE SEQUENCE [LARGE SCALE GENOMIC DNA]</scope>
    <source>
        <strain evidence="3">CCFEE 5527</strain>
    </source>
</reference>
<proteinExistence type="predicted"/>
<keyword evidence="3" id="KW-1185">Reference proteome</keyword>
<dbReference type="Proteomes" id="UP000192596">
    <property type="component" value="Unassembled WGS sequence"/>
</dbReference>
<evidence type="ECO:0000313" key="3">
    <source>
        <dbReference type="Proteomes" id="UP000192596"/>
    </source>
</evidence>
<evidence type="ECO:0000256" key="1">
    <source>
        <dbReference type="SAM" id="MobiDB-lite"/>
    </source>
</evidence>
<dbReference type="InParanoid" id="A0A1V8SHU3"/>
<dbReference type="EMBL" id="NAJO01000044">
    <property type="protein sequence ID" value="OQN98649.1"/>
    <property type="molecule type" value="Genomic_DNA"/>
</dbReference>
<comment type="caution">
    <text evidence="2">The sequence shown here is derived from an EMBL/GenBank/DDBJ whole genome shotgun (WGS) entry which is preliminary data.</text>
</comment>